<dbReference type="AlphaFoldDB" id="A0A1R1PNJ2"/>
<evidence type="ECO:0000256" key="4">
    <source>
        <dbReference type="ARBA" id="ARBA00022728"/>
    </source>
</evidence>
<dbReference type="GO" id="GO:0071013">
    <property type="term" value="C:catalytic step 2 spliceosome"/>
    <property type="evidence" value="ECO:0007669"/>
    <property type="project" value="TreeGrafter"/>
</dbReference>
<dbReference type="OrthoDB" id="205794at2759"/>
<dbReference type="Proteomes" id="UP000188320">
    <property type="component" value="Unassembled WGS sequence"/>
</dbReference>
<reference evidence="9" key="2">
    <citation type="submission" date="2017-01" db="EMBL/GenBank/DDBJ databases">
        <authorList>
            <person name="Wang Y."/>
            <person name="White M."/>
            <person name="Kvist S."/>
            <person name="Moncalvo J.-M."/>
        </authorList>
    </citation>
    <scope>NUCLEOTIDE SEQUENCE [LARGE SCALE GENOMIC DNA]</scope>
    <source>
        <strain evidence="9">COL-18-3</strain>
    </source>
</reference>
<keyword evidence="4" id="KW-0747">Spliceosome</keyword>
<evidence type="ECO:0000256" key="6">
    <source>
        <dbReference type="ARBA" id="ARBA00023242"/>
    </source>
</evidence>
<keyword evidence="6" id="KW-0539">Nucleus</keyword>
<protein>
    <submittedName>
        <fullName evidence="7">Pre-mRNA-splicing factor SPF27</fullName>
    </submittedName>
</protein>
<comment type="subcellular location">
    <subcellularLocation>
        <location evidence="1">Nucleus</location>
    </subcellularLocation>
</comment>
<dbReference type="EMBL" id="LSSK01000248">
    <property type="protein sequence ID" value="OMH84131.1"/>
    <property type="molecule type" value="Genomic_DNA"/>
</dbReference>
<dbReference type="Pfam" id="PF05700">
    <property type="entry name" value="BCAS2"/>
    <property type="match status" value="1"/>
</dbReference>
<name>A0A1R1PNJ2_ZANCU</name>
<accession>A0A1R1PNJ2</accession>
<evidence type="ECO:0000256" key="3">
    <source>
        <dbReference type="ARBA" id="ARBA00022664"/>
    </source>
</evidence>
<dbReference type="GO" id="GO:0008380">
    <property type="term" value="P:RNA splicing"/>
    <property type="evidence" value="ECO:0007669"/>
    <property type="project" value="UniProtKB-KW"/>
</dbReference>
<evidence type="ECO:0000256" key="5">
    <source>
        <dbReference type="ARBA" id="ARBA00023187"/>
    </source>
</evidence>
<evidence type="ECO:0000313" key="8">
    <source>
        <dbReference type="EMBL" id="OMH84131.1"/>
    </source>
</evidence>
<keyword evidence="9" id="KW-1185">Reference proteome</keyword>
<keyword evidence="3" id="KW-0507">mRNA processing</keyword>
<gene>
    <name evidence="8" type="ORF">AX774_g2358</name>
    <name evidence="7" type="ORF">AX774_g3989</name>
</gene>
<dbReference type="PANTHER" id="PTHR13296">
    <property type="entry name" value="BCAS2 PROTEIN"/>
    <property type="match status" value="1"/>
</dbReference>
<keyword evidence="5" id="KW-0508">mRNA splicing</keyword>
<dbReference type="GO" id="GO:0006397">
    <property type="term" value="P:mRNA processing"/>
    <property type="evidence" value="ECO:0007669"/>
    <property type="project" value="UniProtKB-KW"/>
</dbReference>
<dbReference type="GO" id="GO:0071011">
    <property type="term" value="C:precatalytic spliceosome"/>
    <property type="evidence" value="ECO:0007669"/>
    <property type="project" value="TreeGrafter"/>
</dbReference>
<dbReference type="GO" id="GO:0000974">
    <property type="term" value="C:Prp19 complex"/>
    <property type="evidence" value="ECO:0007669"/>
    <property type="project" value="TreeGrafter"/>
</dbReference>
<dbReference type="EMBL" id="LSSK01000646">
    <property type="protein sequence ID" value="OMH82524.1"/>
    <property type="molecule type" value="Genomic_DNA"/>
</dbReference>
<proteinExistence type="inferred from homology"/>
<comment type="caution">
    <text evidence="7">The sequence shown here is derived from an EMBL/GenBank/DDBJ whole genome shotgun (WGS) entry which is preliminary data.</text>
</comment>
<evidence type="ECO:0000313" key="7">
    <source>
        <dbReference type="EMBL" id="OMH82524.1"/>
    </source>
</evidence>
<reference evidence="7" key="1">
    <citation type="submission" date="2017-01" db="EMBL/GenBank/DDBJ databases">
        <authorList>
            <person name="Mah S.A."/>
            <person name="Swanson W.J."/>
            <person name="Moy G.W."/>
            <person name="Vacquier V.D."/>
        </authorList>
    </citation>
    <scope>NUCLEOTIDE SEQUENCE [LARGE SCALE GENOMIC DNA]</scope>
    <source>
        <strain evidence="7">COL-18-3</strain>
    </source>
</reference>
<evidence type="ECO:0000256" key="2">
    <source>
        <dbReference type="ARBA" id="ARBA00010788"/>
    </source>
</evidence>
<evidence type="ECO:0000256" key="1">
    <source>
        <dbReference type="ARBA" id="ARBA00004123"/>
    </source>
</evidence>
<sequence>MDTACIDSLPLIKEKVDRMIAEEMKNVPQDIKINIPKLDVIFKNNQLLRKEYTRIKSGKPMTPFDIERYKLTAPSGADLENPEAWKRAADNAAAQLEHQDIRLTNLEILNSYGTNSWKSYNQYLESLLKYYESQLEKIKEESTHINKARKYEQIEAGVKLSELETQWADYVTKNAQIKLAIAALEAEIEHLRNKSEQHD</sequence>
<organism evidence="7 9">
    <name type="scientific">Zancudomyces culisetae</name>
    <name type="common">Gut fungus</name>
    <name type="synonym">Smittium culisetae</name>
    <dbReference type="NCBI Taxonomy" id="1213189"/>
    <lineage>
        <taxon>Eukaryota</taxon>
        <taxon>Fungi</taxon>
        <taxon>Fungi incertae sedis</taxon>
        <taxon>Zoopagomycota</taxon>
        <taxon>Kickxellomycotina</taxon>
        <taxon>Harpellomycetes</taxon>
        <taxon>Harpellales</taxon>
        <taxon>Legeriomycetaceae</taxon>
        <taxon>Zancudomyces</taxon>
    </lineage>
</organism>
<comment type="similarity">
    <text evidence="2">Belongs to the SPF27 family.</text>
</comment>
<dbReference type="InterPro" id="IPR008409">
    <property type="entry name" value="SPF27"/>
</dbReference>
<evidence type="ECO:0000313" key="9">
    <source>
        <dbReference type="Proteomes" id="UP000188320"/>
    </source>
</evidence>
<dbReference type="PANTHER" id="PTHR13296:SF0">
    <property type="entry name" value="PRE-MRNA-SPLICING FACTOR SPF27"/>
    <property type="match status" value="1"/>
</dbReference>